<dbReference type="InterPro" id="IPR010582">
    <property type="entry name" value="Catalase_immune_responsive"/>
</dbReference>
<name>A0ABM1N713_NICVS</name>
<keyword evidence="5 9" id="KW-0560">Oxidoreductase</keyword>
<evidence type="ECO:0000256" key="11">
    <source>
        <dbReference type="SAM" id="MobiDB-lite"/>
    </source>
</evidence>
<dbReference type="Pfam" id="PF06628">
    <property type="entry name" value="Catalase-rel"/>
    <property type="match status" value="1"/>
</dbReference>
<protein>
    <recommendedName>
        <fullName evidence="9">Catalase</fullName>
        <ecNumber evidence="9">1.11.1.6</ecNumber>
    </recommendedName>
</protein>
<organism evidence="13 14">
    <name type="scientific">Nicrophorus vespilloides</name>
    <name type="common">Boreal carrion beetle</name>
    <dbReference type="NCBI Taxonomy" id="110193"/>
    <lineage>
        <taxon>Eukaryota</taxon>
        <taxon>Metazoa</taxon>
        <taxon>Ecdysozoa</taxon>
        <taxon>Arthropoda</taxon>
        <taxon>Hexapoda</taxon>
        <taxon>Insecta</taxon>
        <taxon>Pterygota</taxon>
        <taxon>Neoptera</taxon>
        <taxon>Endopterygota</taxon>
        <taxon>Coleoptera</taxon>
        <taxon>Polyphaga</taxon>
        <taxon>Staphyliniformia</taxon>
        <taxon>Silphidae</taxon>
        <taxon>Nicrophorinae</taxon>
        <taxon>Nicrophorus</taxon>
    </lineage>
</organism>
<dbReference type="RefSeq" id="XP_017782613.1">
    <property type="nucleotide sequence ID" value="XM_017927124.1"/>
</dbReference>
<dbReference type="PRINTS" id="PR00067">
    <property type="entry name" value="CATALASE"/>
</dbReference>
<dbReference type="InterPro" id="IPR024711">
    <property type="entry name" value="Catalase_clade1/3"/>
</dbReference>
<evidence type="ECO:0000313" key="13">
    <source>
        <dbReference type="Proteomes" id="UP000695000"/>
    </source>
</evidence>
<dbReference type="Pfam" id="PF00199">
    <property type="entry name" value="Catalase"/>
    <property type="match status" value="1"/>
</dbReference>
<accession>A0ABM1N713</accession>
<dbReference type="PROSITE" id="PS00437">
    <property type="entry name" value="CATALASE_1"/>
    <property type="match status" value="1"/>
</dbReference>
<evidence type="ECO:0000256" key="4">
    <source>
        <dbReference type="ARBA" id="ARBA00022723"/>
    </source>
</evidence>
<dbReference type="SUPFAM" id="SSF56634">
    <property type="entry name" value="Heme-dependent catalase-like"/>
    <property type="match status" value="1"/>
</dbReference>
<evidence type="ECO:0000256" key="3">
    <source>
        <dbReference type="ARBA" id="ARBA00022617"/>
    </source>
</evidence>
<dbReference type="GeneID" id="108566969"/>
<reference evidence="14" key="1">
    <citation type="submission" date="2025-08" db="UniProtKB">
        <authorList>
            <consortium name="RefSeq"/>
        </authorList>
    </citation>
    <scope>IDENTIFICATION</scope>
    <source>
        <tissue evidence="14">Whole Larva</tissue>
    </source>
</reference>
<dbReference type="SMART" id="SM01060">
    <property type="entry name" value="Catalase"/>
    <property type="match status" value="1"/>
</dbReference>
<dbReference type="InterPro" id="IPR011614">
    <property type="entry name" value="Catalase_core"/>
</dbReference>
<dbReference type="PIRSF" id="PIRSF038928">
    <property type="entry name" value="Catalase_clade1-3"/>
    <property type="match status" value="1"/>
</dbReference>
<comment type="function">
    <text evidence="10">Catalyzes the degradation of hydrogen peroxide (H(2)O(2)) generated by peroxisomal oxidases to water and oxygen, thereby protecting cells from the toxic effects of hydrogen peroxide.</text>
</comment>
<dbReference type="InterPro" id="IPR024708">
    <property type="entry name" value="Catalase_AS"/>
</dbReference>
<evidence type="ECO:0000256" key="7">
    <source>
        <dbReference type="ARBA" id="ARBA00023324"/>
    </source>
</evidence>
<dbReference type="PROSITE" id="PS51402">
    <property type="entry name" value="CATALASE_3"/>
    <property type="match status" value="1"/>
</dbReference>
<dbReference type="Proteomes" id="UP000695000">
    <property type="component" value="Unplaced"/>
</dbReference>
<comment type="catalytic activity">
    <reaction evidence="8 9">
        <text>2 H2O2 = O2 + 2 H2O</text>
        <dbReference type="Rhea" id="RHEA:20309"/>
        <dbReference type="ChEBI" id="CHEBI:15377"/>
        <dbReference type="ChEBI" id="CHEBI:15379"/>
        <dbReference type="ChEBI" id="CHEBI:16240"/>
        <dbReference type="EC" id="1.11.1.6"/>
    </reaction>
</comment>
<keyword evidence="13" id="KW-1185">Reference proteome</keyword>
<feature type="region of interest" description="Disordered" evidence="11">
    <location>
        <begin position="1"/>
        <end position="37"/>
    </location>
</feature>
<dbReference type="InterPro" id="IPR040333">
    <property type="entry name" value="Catalase_3"/>
</dbReference>
<proteinExistence type="inferred from homology"/>
<evidence type="ECO:0000256" key="9">
    <source>
        <dbReference type="RuleBase" id="RU000498"/>
    </source>
</evidence>
<dbReference type="EC" id="1.11.1.6" evidence="9"/>
<dbReference type="PANTHER" id="PTHR11465:SF9">
    <property type="entry name" value="CATALASE"/>
    <property type="match status" value="1"/>
</dbReference>
<dbReference type="InterPro" id="IPR002226">
    <property type="entry name" value="Catalase_haem_BS"/>
</dbReference>
<evidence type="ECO:0000256" key="2">
    <source>
        <dbReference type="ARBA" id="ARBA00022559"/>
    </source>
</evidence>
<evidence type="ECO:0000313" key="14">
    <source>
        <dbReference type="RefSeq" id="XP_017782613.1"/>
    </source>
</evidence>
<dbReference type="PANTHER" id="PTHR11465">
    <property type="entry name" value="CATALASE"/>
    <property type="match status" value="1"/>
</dbReference>
<keyword evidence="3 9" id="KW-0349">Heme</keyword>
<dbReference type="InterPro" id="IPR018028">
    <property type="entry name" value="Catalase"/>
</dbReference>
<dbReference type="InterPro" id="IPR020835">
    <property type="entry name" value="Catalase_sf"/>
</dbReference>
<sequence>MSESREQSAEQLRNYYRKHSELGSATTSTGNPIPEKDSSLTIGKYGPILLEDWELLDELSHFVRERVPERVVHAKGAGAFGYFEVTHDITDLTVAKVFNGIGKQTRTAVRFSTVAGNLGAADTVRDPRGFAVKFYTDDGIWDLVGNNTPIFFIRDPVLFPHFIHSQKRNPVTNVRDWDMFWDFISLRPETTHQVMFLFADRGIPDGFRHMHGFGSHTFTLINKDKNVTFCKFHFQTDQGIKNLDVQKATKLAGEEPDYALKDLYNAIASGECPSWTLRIQTMTHQQATECDFNPFDVTKVWPHGLFPLRPVGKLVLNKNPTNFFSEVEQLSFSPASLIPGISASQDRMLQGRLFSYHDAHIYRLGVNFTQLPVNCPFRVTNFQRDGLNTVNSQGGAPNYHPNSFGGPNSDERAKKYYRTYKAEGVVERYDTKDDDNFTQARVFYQRVLDEAAKTRLIDNIVTELKKANREIQLKTVANFTQVDASLGKRIKDGLKLIYASL</sequence>
<keyword evidence="7 9" id="KW-0376">Hydrogen peroxide</keyword>
<evidence type="ECO:0000259" key="12">
    <source>
        <dbReference type="SMART" id="SM01060"/>
    </source>
</evidence>
<evidence type="ECO:0000256" key="1">
    <source>
        <dbReference type="ARBA" id="ARBA00005329"/>
    </source>
</evidence>
<evidence type="ECO:0000256" key="5">
    <source>
        <dbReference type="ARBA" id="ARBA00023002"/>
    </source>
</evidence>
<evidence type="ECO:0000256" key="10">
    <source>
        <dbReference type="RuleBase" id="RU004142"/>
    </source>
</evidence>
<keyword evidence="2 9" id="KW-0575">Peroxidase</keyword>
<evidence type="ECO:0000256" key="6">
    <source>
        <dbReference type="ARBA" id="ARBA00023004"/>
    </source>
</evidence>
<evidence type="ECO:0000256" key="8">
    <source>
        <dbReference type="ARBA" id="ARBA00049254"/>
    </source>
</evidence>
<keyword evidence="4 9" id="KW-0479">Metal-binding</keyword>
<keyword evidence="6 9" id="KW-0408">Iron</keyword>
<comment type="similarity">
    <text evidence="1 9">Belongs to the catalase family.</text>
</comment>
<gene>
    <name evidence="14" type="primary">LOC108566969</name>
</gene>
<dbReference type="CDD" id="cd08156">
    <property type="entry name" value="catalase_clade_3"/>
    <property type="match status" value="1"/>
</dbReference>
<dbReference type="PROSITE" id="PS00438">
    <property type="entry name" value="CATALASE_2"/>
    <property type="match status" value="1"/>
</dbReference>
<feature type="domain" description="Catalase core" evidence="12">
    <location>
        <begin position="26"/>
        <end position="408"/>
    </location>
</feature>
<dbReference type="Gene3D" id="2.40.180.10">
    <property type="entry name" value="Catalase core domain"/>
    <property type="match status" value="1"/>
</dbReference>